<feature type="compositionally biased region" description="Low complexity" evidence="1">
    <location>
        <begin position="172"/>
        <end position="185"/>
    </location>
</feature>
<dbReference type="AlphaFoldDB" id="A0A0C9ZWA8"/>
<evidence type="ECO:0000313" key="2">
    <source>
        <dbReference type="EMBL" id="KIK30334.1"/>
    </source>
</evidence>
<dbReference type="Proteomes" id="UP000054018">
    <property type="component" value="Unassembled WGS sequence"/>
</dbReference>
<dbReference type="HOGENOM" id="CLU_790146_0_0_1"/>
<feature type="region of interest" description="Disordered" evidence="1">
    <location>
        <begin position="102"/>
        <end position="136"/>
    </location>
</feature>
<evidence type="ECO:0000313" key="3">
    <source>
        <dbReference type="Proteomes" id="UP000054018"/>
    </source>
</evidence>
<dbReference type="STRING" id="765257.A0A0C9ZWA8"/>
<sequence>MAWGVFYRPQGSTWEGCPAIPVNSQAQQHPGGFIKEYSYRPAGILSASGPTHIPQHPPQKPVVPRFRTPLSEALLDDPAFSADPRSHPHFPLTNTRSYKALPAKSPRSSVLPVPTLSGHDIKHPTTPAPARTAERPVSLEHEFRTPNFVASTPLTVSSTASIRPSLLQAQGSCTTTSSVSRTSTSLDPPPYSKSLPNHSTSSGPLLSGTERPPISYTMSSKTIQPRMRSQPKVTPTRAGTASDFPRILTNKGRIKNLVRRLTKRYQLDRIDELDETDPFGIGFHHSGPYEAIANNLAKETSRLPHDGTDKLTGGRNYNMKFENDNTNTPHSVTGVGINDSFFVYFSSHECA</sequence>
<reference evidence="3" key="2">
    <citation type="submission" date="2015-01" db="EMBL/GenBank/DDBJ databases">
        <title>Evolutionary Origins and Diversification of the Mycorrhizal Mutualists.</title>
        <authorList>
            <consortium name="DOE Joint Genome Institute"/>
            <consortium name="Mycorrhizal Genomics Consortium"/>
            <person name="Kohler A."/>
            <person name="Kuo A."/>
            <person name="Nagy L.G."/>
            <person name="Floudas D."/>
            <person name="Copeland A."/>
            <person name="Barry K.W."/>
            <person name="Cichocki N."/>
            <person name="Veneault-Fourrey C."/>
            <person name="LaButti K."/>
            <person name="Lindquist E.A."/>
            <person name="Lipzen A."/>
            <person name="Lundell T."/>
            <person name="Morin E."/>
            <person name="Murat C."/>
            <person name="Riley R."/>
            <person name="Ohm R."/>
            <person name="Sun H."/>
            <person name="Tunlid A."/>
            <person name="Henrissat B."/>
            <person name="Grigoriev I.V."/>
            <person name="Hibbett D.S."/>
            <person name="Martin F."/>
        </authorList>
    </citation>
    <scope>NUCLEOTIDE SEQUENCE [LARGE SCALE GENOMIC DNA]</scope>
    <source>
        <strain evidence="3">441</strain>
    </source>
</reference>
<evidence type="ECO:0000256" key="1">
    <source>
        <dbReference type="SAM" id="MobiDB-lite"/>
    </source>
</evidence>
<name>A0A0C9ZWA8_9AGAM</name>
<feature type="region of interest" description="Disordered" evidence="1">
    <location>
        <begin position="169"/>
        <end position="243"/>
    </location>
</feature>
<keyword evidence="3" id="KW-1185">Reference proteome</keyword>
<feature type="compositionally biased region" description="Polar residues" evidence="1">
    <location>
        <begin position="194"/>
        <end position="204"/>
    </location>
</feature>
<accession>A0A0C9ZWA8</accession>
<dbReference type="Pfam" id="PF08316">
    <property type="entry name" value="Pal1"/>
    <property type="match status" value="1"/>
</dbReference>
<dbReference type="EMBL" id="KN833687">
    <property type="protein sequence ID" value="KIK30334.1"/>
    <property type="molecule type" value="Genomic_DNA"/>
</dbReference>
<dbReference type="OrthoDB" id="2684446at2759"/>
<protein>
    <submittedName>
        <fullName evidence="2">Uncharacterized protein</fullName>
    </submittedName>
</protein>
<organism evidence="2 3">
    <name type="scientific">Pisolithus microcarpus 441</name>
    <dbReference type="NCBI Taxonomy" id="765257"/>
    <lineage>
        <taxon>Eukaryota</taxon>
        <taxon>Fungi</taxon>
        <taxon>Dikarya</taxon>
        <taxon>Basidiomycota</taxon>
        <taxon>Agaricomycotina</taxon>
        <taxon>Agaricomycetes</taxon>
        <taxon>Agaricomycetidae</taxon>
        <taxon>Boletales</taxon>
        <taxon>Sclerodermatineae</taxon>
        <taxon>Pisolithaceae</taxon>
        <taxon>Pisolithus</taxon>
    </lineage>
</organism>
<proteinExistence type="predicted"/>
<reference evidence="2 3" key="1">
    <citation type="submission" date="2014-04" db="EMBL/GenBank/DDBJ databases">
        <authorList>
            <consortium name="DOE Joint Genome Institute"/>
            <person name="Kuo A."/>
            <person name="Kohler A."/>
            <person name="Costa M.D."/>
            <person name="Nagy L.G."/>
            <person name="Floudas D."/>
            <person name="Copeland A."/>
            <person name="Barry K.W."/>
            <person name="Cichocki N."/>
            <person name="Veneault-Fourrey C."/>
            <person name="LaButti K."/>
            <person name="Lindquist E.A."/>
            <person name="Lipzen A."/>
            <person name="Lundell T."/>
            <person name="Morin E."/>
            <person name="Murat C."/>
            <person name="Sun H."/>
            <person name="Tunlid A."/>
            <person name="Henrissat B."/>
            <person name="Grigoriev I.V."/>
            <person name="Hibbett D.S."/>
            <person name="Martin F."/>
            <person name="Nordberg H.P."/>
            <person name="Cantor M.N."/>
            <person name="Hua S.X."/>
        </authorList>
    </citation>
    <scope>NUCLEOTIDE SEQUENCE [LARGE SCALE GENOMIC DNA]</scope>
    <source>
        <strain evidence="2 3">441</strain>
    </source>
</reference>
<gene>
    <name evidence="2" type="ORF">PISMIDRAFT_393391</name>
</gene>
<dbReference type="InterPro" id="IPR013226">
    <property type="entry name" value="Pal1"/>
</dbReference>